<dbReference type="AlphaFoldDB" id="A0ABD5PA05"/>
<sequence length="130" mass="14588">MADTKQGREKQARDAERRQREREIEEERERADEAAPAPDGSNPVQRGEVGAEVDDPESPRSCHRRGCDEPAAFLVLERYLEETGQGPVEARAYLCADHTGEECPTNLDHAYEEYVFRIEPIPGHTASSPP</sequence>
<keyword evidence="3" id="KW-1185">Reference proteome</keyword>
<evidence type="ECO:0000256" key="1">
    <source>
        <dbReference type="SAM" id="MobiDB-lite"/>
    </source>
</evidence>
<feature type="region of interest" description="Disordered" evidence="1">
    <location>
        <begin position="1"/>
        <end position="65"/>
    </location>
</feature>
<protein>
    <submittedName>
        <fullName evidence="2">Uncharacterized protein</fullName>
    </submittedName>
</protein>
<evidence type="ECO:0000313" key="3">
    <source>
        <dbReference type="Proteomes" id="UP001595921"/>
    </source>
</evidence>
<dbReference type="RefSeq" id="WP_267621963.1">
    <property type="nucleotide sequence ID" value="NZ_JAODIW010000006.1"/>
</dbReference>
<evidence type="ECO:0000313" key="2">
    <source>
        <dbReference type="EMBL" id="MFC4357729.1"/>
    </source>
</evidence>
<dbReference type="EMBL" id="JBHSDS010000003">
    <property type="protein sequence ID" value="MFC4357729.1"/>
    <property type="molecule type" value="Genomic_DNA"/>
</dbReference>
<name>A0ABD5PA05_9EURY</name>
<organism evidence="2 3">
    <name type="scientific">Halobium salinum</name>
    <dbReference type="NCBI Taxonomy" id="1364940"/>
    <lineage>
        <taxon>Archaea</taxon>
        <taxon>Methanobacteriati</taxon>
        <taxon>Methanobacteriota</taxon>
        <taxon>Stenosarchaea group</taxon>
        <taxon>Halobacteria</taxon>
        <taxon>Halobacteriales</taxon>
        <taxon>Haloferacaceae</taxon>
        <taxon>Halobium</taxon>
    </lineage>
</organism>
<feature type="compositionally biased region" description="Basic and acidic residues" evidence="1">
    <location>
        <begin position="1"/>
        <end position="33"/>
    </location>
</feature>
<dbReference type="Proteomes" id="UP001595921">
    <property type="component" value="Unassembled WGS sequence"/>
</dbReference>
<comment type="caution">
    <text evidence="2">The sequence shown here is derived from an EMBL/GenBank/DDBJ whole genome shotgun (WGS) entry which is preliminary data.</text>
</comment>
<gene>
    <name evidence="2" type="ORF">ACFO0N_07175</name>
</gene>
<proteinExistence type="predicted"/>
<reference evidence="2 3" key="1">
    <citation type="journal article" date="2019" name="Int. J. Syst. Evol. Microbiol.">
        <title>The Global Catalogue of Microorganisms (GCM) 10K type strain sequencing project: providing services to taxonomists for standard genome sequencing and annotation.</title>
        <authorList>
            <consortium name="The Broad Institute Genomics Platform"/>
            <consortium name="The Broad Institute Genome Sequencing Center for Infectious Disease"/>
            <person name="Wu L."/>
            <person name="Ma J."/>
        </authorList>
    </citation>
    <scope>NUCLEOTIDE SEQUENCE [LARGE SCALE GENOMIC DNA]</scope>
    <source>
        <strain evidence="2 3">CGMCC 1.12553</strain>
    </source>
</reference>
<accession>A0ABD5PA05</accession>